<reference evidence="1 2" key="1">
    <citation type="submission" date="2017-06" db="EMBL/GenBank/DDBJ databases">
        <title>Whole Genome Sequences of Colwellia marinimaniae MTCD1.</title>
        <authorList>
            <person name="Kusumoto H."/>
            <person name="Inoue M."/>
            <person name="Tanikawa K."/>
            <person name="Maeji H."/>
            <person name="Cameron J.H."/>
            <person name="Bartlett D.H."/>
        </authorList>
    </citation>
    <scope>NUCLEOTIDE SEQUENCE [LARGE SCALE GENOMIC DNA]</scope>
    <source>
        <strain evidence="1 2">MTCD1</strain>
    </source>
</reference>
<organism evidence="1 2">
    <name type="scientific">Colwellia marinimaniae</name>
    <dbReference type="NCBI Taxonomy" id="1513592"/>
    <lineage>
        <taxon>Bacteria</taxon>
        <taxon>Pseudomonadati</taxon>
        <taxon>Pseudomonadota</taxon>
        <taxon>Gammaproteobacteria</taxon>
        <taxon>Alteromonadales</taxon>
        <taxon>Colwelliaceae</taxon>
        <taxon>Colwellia</taxon>
    </lineage>
</organism>
<gene>
    <name evidence="1" type="ORF">MTCD1_00819</name>
</gene>
<dbReference type="RefSeq" id="WP_143760086.1">
    <property type="nucleotide sequence ID" value="NZ_BDQM01000004.1"/>
</dbReference>
<name>A0ABQ0MS88_9GAMM</name>
<dbReference type="Proteomes" id="UP000197068">
    <property type="component" value="Unassembled WGS sequence"/>
</dbReference>
<evidence type="ECO:0000313" key="1">
    <source>
        <dbReference type="EMBL" id="GAW95220.1"/>
    </source>
</evidence>
<protein>
    <submittedName>
        <fullName evidence="1">Uncharacterized protein</fullName>
    </submittedName>
</protein>
<proteinExistence type="predicted"/>
<comment type="caution">
    <text evidence="1">The sequence shown here is derived from an EMBL/GenBank/DDBJ whole genome shotgun (WGS) entry which is preliminary data.</text>
</comment>
<evidence type="ECO:0000313" key="2">
    <source>
        <dbReference type="Proteomes" id="UP000197068"/>
    </source>
</evidence>
<keyword evidence="2" id="KW-1185">Reference proteome</keyword>
<sequence>MSSNSNHRRIIMSAALLDLYQQNAKVTPQVDMHSDNFNEQNIEKTTKKLLDKDDNPFYILGYN</sequence>
<accession>A0ABQ0MS88</accession>
<dbReference type="EMBL" id="BDQM01000004">
    <property type="protein sequence ID" value="GAW95220.1"/>
    <property type="molecule type" value="Genomic_DNA"/>
</dbReference>